<keyword evidence="4" id="KW-1185">Reference proteome</keyword>
<feature type="transmembrane region" description="Helical" evidence="1">
    <location>
        <begin position="262"/>
        <end position="280"/>
    </location>
</feature>
<dbReference type="SUPFAM" id="SSF103481">
    <property type="entry name" value="Multidrug resistance efflux transporter EmrE"/>
    <property type="match status" value="2"/>
</dbReference>
<sequence length="297" mass="31490">MTRLTPTALGIVLYLFAILTMSIVDTAAKTLSAELPVIQIVWARYAGQTLIVTLIVLPRIGQVVRTAYPGLQFLRSLFLLGATSLFFLSISRMGLAEATALMDINPVLITLGAALFLGEKIGLRRAIGIGAALVGALIVIRPGSAVFSLTAVLPLAAAFFYASFALATRRVGHAETVWTSLFYTALLGAVVLSLAVIPFWVAPSGKAIALMALIGSVAALAQFLIIRAFMLAEASVVAPFSYIGLLFAALWGMIFFGDVPDGPTIIGAGIIVAAGVYVWHRETRDARAARQAQIREV</sequence>
<feature type="domain" description="EamA" evidence="2">
    <location>
        <begin position="152"/>
        <end position="274"/>
    </location>
</feature>
<comment type="caution">
    <text evidence="3">The sequence shown here is derived from an EMBL/GenBank/DDBJ whole genome shotgun (WGS) entry which is preliminary data.</text>
</comment>
<dbReference type="InterPro" id="IPR037185">
    <property type="entry name" value="EmrE-like"/>
</dbReference>
<dbReference type="PANTHER" id="PTHR22911">
    <property type="entry name" value="ACYL-MALONYL CONDENSING ENZYME-RELATED"/>
    <property type="match status" value="1"/>
</dbReference>
<keyword evidence="1" id="KW-0812">Transmembrane</keyword>
<dbReference type="Gene3D" id="1.10.3730.20">
    <property type="match status" value="1"/>
</dbReference>
<protein>
    <submittedName>
        <fullName evidence="3">DMT transporter permease</fullName>
    </submittedName>
</protein>
<feature type="transmembrane region" description="Helical" evidence="1">
    <location>
        <begin position="123"/>
        <end position="140"/>
    </location>
</feature>
<dbReference type="Pfam" id="PF00892">
    <property type="entry name" value="EamA"/>
    <property type="match status" value="2"/>
</dbReference>
<dbReference type="Proteomes" id="UP001144205">
    <property type="component" value="Unassembled WGS sequence"/>
</dbReference>
<dbReference type="EMBL" id="BROH01000004">
    <property type="protein sequence ID" value="GKY87778.1"/>
    <property type="molecule type" value="Genomic_DNA"/>
</dbReference>
<feature type="domain" description="EamA" evidence="2">
    <location>
        <begin position="9"/>
        <end position="140"/>
    </location>
</feature>
<evidence type="ECO:0000313" key="4">
    <source>
        <dbReference type="Proteomes" id="UP001144205"/>
    </source>
</evidence>
<reference evidence="3" key="1">
    <citation type="journal article" date="2023" name="Int. J. Syst. Evol. Microbiol.">
        <title>Sinisalibacter aestuarii sp. nov., isolated from estuarine sediment of the Arakawa River.</title>
        <authorList>
            <person name="Arafat S.T."/>
            <person name="Hirano S."/>
            <person name="Sato A."/>
            <person name="Takeuchi K."/>
            <person name="Yasuda T."/>
            <person name="Terahara T."/>
            <person name="Hamada M."/>
            <person name="Kobayashi T."/>
        </authorList>
    </citation>
    <scope>NUCLEOTIDE SEQUENCE</scope>
    <source>
        <strain evidence="3">B-399</strain>
    </source>
</reference>
<feature type="transmembrane region" description="Helical" evidence="1">
    <location>
        <begin position="42"/>
        <end position="61"/>
    </location>
</feature>
<accession>A0ABQ5LSR8</accession>
<evidence type="ECO:0000256" key="1">
    <source>
        <dbReference type="SAM" id="Phobius"/>
    </source>
</evidence>
<dbReference type="InterPro" id="IPR000620">
    <property type="entry name" value="EamA_dom"/>
</dbReference>
<feature type="transmembrane region" description="Helical" evidence="1">
    <location>
        <begin position="146"/>
        <end position="168"/>
    </location>
</feature>
<proteinExistence type="predicted"/>
<feature type="transmembrane region" description="Helical" evidence="1">
    <location>
        <begin position="98"/>
        <end position="116"/>
    </location>
</feature>
<feature type="transmembrane region" description="Helical" evidence="1">
    <location>
        <begin position="73"/>
        <end position="92"/>
    </location>
</feature>
<name>A0ABQ5LSR8_9RHOB</name>
<gene>
    <name evidence="3" type="ORF">STA1M1_16470</name>
</gene>
<evidence type="ECO:0000259" key="2">
    <source>
        <dbReference type="Pfam" id="PF00892"/>
    </source>
</evidence>
<dbReference type="PANTHER" id="PTHR22911:SF103">
    <property type="entry name" value="BLR2811 PROTEIN"/>
    <property type="match status" value="1"/>
</dbReference>
<feature type="transmembrane region" description="Helical" evidence="1">
    <location>
        <begin position="236"/>
        <end position="256"/>
    </location>
</feature>
<organism evidence="3 4">
    <name type="scientific">Sinisalibacter aestuarii</name>
    <dbReference type="NCBI Taxonomy" id="2949426"/>
    <lineage>
        <taxon>Bacteria</taxon>
        <taxon>Pseudomonadati</taxon>
        <taxon>Pseudomonadota</taxon>
        <taxon>Alphaproteobacteria</taxon>
        <taxon>Rhodobacterales</taxon>
        <taxon>Roseobacteraceae</taxon>
        <taxon>Sinisalibacter</taxon>
    </lineage>
</organism>
<keyword evidence="1" id="KW-0472">Membrane</keyword>
<evidence type="ECO:0000313" key="3">
    <source>
        <dbReference type="EMBL" id="GKY87778.1"/>
    </source>
</evidence>
<feature type="transmembrane region" description="Helical" evidence="1">
    <location>
        <begin position="180"/>
        <end position="201"/>
    </location>
</feature>
<keyword evidence="1" id="KW-1133">Transmembrane helix</keyword>
<dbReference type="RefSeq" id="WP_281841763.1">
    <property type="nucleotide sequence ID" value="NZ_BROH01000004.1"/>
</dbReference>
<feature type="transmembrane region" description="Helical" evidence="1">
    <location>
        <begin position="207"/>
        <end position="229"/>
    </location>
</feature>